<dbReference type="SMART" id="SM00342">
    <property type="entry name" value="HTH_ARAC"/>
    <property type="match status" value="1"/>
</dbReference>
<gene>
    <name evidence="5" type="ORF">RM445_21925</name>
</gene>
<dbReference type="PANTHER" id="PTHR43130">
    <property type="entry name" value="ARAC-FAMILY TRANSCRIPTIONAL REGULATOR"/>
    <property type="match status" value="1"/>
</dbReference>
<dbReference type="Pfam" id="PF01965">
    <property type="entry name" value="DJ-1_PfpI"/>
    <property type="match status" value="1"/>
</dbReference>
<dbReference type="InterPro" id="IPR029062">
    <property type="entry name" value="Class_I_gatase-like"/>
</dbReference>
<comment type="caution">
    <text evidence="5">The sequence shown here is derived from an EMBL/GenBank/DDBJ whole genome shotgun (WGS) entry which is preliminary data.</text>
</comment>
<keyword evidence="6" id="KW-1185">Reference proteome</keyword>
<dbReference type="PROSITE" id="PS00041">
    <property type="entry name" value="HTH_ARAC_FAMILY_1"/>
    <property type="match status" value="1"/>
</dbReference>
<keyword evidence="1" id="KW-0805">Transcription regulation</keyword>
<dbReference type="InterPro" id="IPR018062">
    <property type="entry name" value="HTH_AraC-typ_CS"/>
</dbReference>
<evidence type="ECO:0000256" key="3">
    <source>
        <dbReference type="ARBA" id="ARBA00023163"/>
    </source>
</evidence>
<feature type="domain" description="HTH araC/xylS-type" evidence="4">
    <location>
        <begin position="216"/>
        <end position="314"/>
    </location>
</feature>
<dbReference type="Pfam" id="PF12833">
    <property type="entry name" value="HTH_18"/>
    <property type="match status" value="1"/>
</dbReference>
<dbReference type="EMBL" id="JAVREJ010000017">
    <property type="protein sequence ID" value="MDT0352193.1"/>
    <property type="molecule type" value="Genomic_DNA"/>
</dbReference>
<name>A0ABU2NGQ3_9PSEU</name>
<keyword evidence="3" id="KW-0804">Transcription</keyword>
<dbReference type="PROSITE" id="PS01124">
    <property type="entry name" value="HTH_ARAC_FAMILY_2"/>
    <property type="match status" value="1"/>
</dbReference>
<sequence length="336" mass="35698">MRPHRVAVPVLDGMPLFEVAVAGEIFGMPRPDLLSRPYLVQVCRVGEGPVRSEGARMLIGTDAGLDEIRAADTVLMPALPSFDTPVPDALVAALQTAAGRGARVAALCTGAFALAAAGLLDGRRATTHWMYCDALAARFPAVHVDPRVLYVVEGAVATSAGTAAGIDLCLELLRADHGIAVAAEVARRLVVPPHRQGGQAQYVSTPMPDVPDSSLAPLLDWARTHLDRPVTLRLLAREAGTTTRTLTRRFTAELGLPPLQWLTAERVRRARQLLEDTPLPVEQIAQTCGLGTAANLRIHFTRQTGTTPTAYRSAFTHSAAAAGTTIPAGRQVRAEA</sequence>
<dbReference type="InterPro" id="IPR052158">
    <property type="entry name" value="INH-QAR"/>
</dbReference>
<dbReference type="SUPFAM" id="SSF52317">
    <property type="entry name" value="Class I glutamine amidotransferase-like"/>
    <property type="match status" value="1"/>
</dbReference>
<dbReference type="InterPro" id="IPR002818">
    <property type="entry name" value="DJ-1/PfpI"/>
</dbReference>
<protein>
    <submittedName>
        <fullName evidence="5">Helix-turn-helix domain-containing protein</fullName>
    </submittedName>
</protein>
<proteinExistence type="predicted"/>
<dbReference type="SUPFAM" id="SSF46689">
    <property type="entry name" value="Homeodomain-like"/>
    <property type="match status" value="2"/>
</dbReference>
<evidence type="ECO:0000256" key="2">
    <source>
        <dbReference type="ARBA" id="ARBA00023125"/>
    </source>
</evidence>
<dbReference type="PANTHER" id="PTHR43130:SF3">
    <property type="entry name" value="HTH-TYPE TRANSCRIPTIONAL REGULATOR RV1931C"/>
    <property type="match status" value="1"/>
</dbReference>
<organism evidence="5 6">
    <name type="scientific">Pseudonocardia charpentierae</name>
    <dbReference type="NCBI Taxonomy" id="3075545"/>
    <lineage>
        <taxon>Bacteria</taxon>
        <taxon>Bacillati</taxon>
        <taxon>Actinomycetota</taxon>
        <taxon>Actinomycetes</taxon>
        <taxon>Pseudonocardiales</taxon>
        <taxon>Pseudonocardiaceae</taxon>
        <taxon>Pseudonocardia</taxon>
    </lineage>
</organism>
<accession>A0ABU2NGQ3</accession>
<dbReference type="RefSeq" id="WP_311558703.1">
    <property type="nucleotide sequence ID" value="NZ_JAVREJ010000017.1"/>
</dbReference>
<evidence type="ECO:0000313" key="5">
    <source>
        <dbReference type="EMBL" id="MDT0352193.1"/>
    </source>
</evidence>
<dbReference type="InterPro" id="IPR009057">
    <property type="entry name" value="Homeodomain-like_sf"/>
</dbReference>
<evidence type="ECO:0000313" key="6">
    <source>
        <dbReference type="Proteomes" id="UP001183202"/>
    </source>
</evidence>
<dbReference type="Gene3D" id="3.40.50.880">
    <property type="match status" value="1"/>
</dbReference>
<dbReference type="Gene3D" id="1.10.10.60">
    <property type="entry name" value="Homeodomain-like"/>
    <property type="match status" value="1"/>
</dbReference>
<reference evidence="6" key="1">
    <citation type="submission" date="2023-07" db="EMBL/GenBank/DDBJ databases">
        <title>30 novel species of actinomycetes from the DSMZ collection.</title>
        <authorList>
            <person name="Nouioui I."/>
        </authorList>
    </citation>
    <scope>NUCLEOTIDE SEQUENCE [LARGE SCALE GENOMIC DNA]</scope>
    <source>
        <strain evidence="6">DSM 45834</strain>
    </source>
</reference>
<evidence type="ECO:0000256" key="1">
    <source>
        <dbReference type="ARBA" id="ARBA00023015"/>
    </source>
</evidence>
<evidence type="ECO:0000259" key="4">
    <source>
        <dbReference type="PROSITE" id="PS01124"/>
    </source>
</evidence>
<dbReference type="InterPro" id="IPR018060">
    <property type="entry name" value="HTH_AraC"/>
</dbReference>
<dbReference type="Proteomes" id="UP001183202">
    <property type="component" value="Unassembled WGS sequence"/>
</dbReference>
<keyword evidence="2" id="KW-0238">DNA-binding</keyword>